<dbReference type="SUPFAM" id="SSF74650">
    <property type="entry name" value="Galactose mutarotase-like"/>
    <property type="match status" value="1"/>
</dbReference>
<evidence type="ECO:0000313" key="2">
    <source>
        <dbReference type="EMBL" id="TFB84277.1"/>
    </source>
</evidence>
<dbReference type="Gene3D" id="2.70.98.10">
    <property type="match status" value="1"/>
</dbReference>
<evidence type="ECO:0000313" key="3">
    <source>
        <dbReference type="Proteomes" id="UP000297608"/>
    </source>
</evidence>
<dbReference type="InterPro" id="IPR008183">
    <property type="entry name" value="Aldose_1/G6P_1-epimerase"/>
</dbReference>
<sequence length="343" mass="35968">MGGAACPRRGDPDPHDDLAPSAVSPGERRLGAIPLDAHGVTASIDPVGAGLRCLEVNGRALIESYGPGQAARVGAGAPFVAGATLFPWPNRVRDGRWSWAGVEQRLVITEPERATANHGLVRDREFELLSRAPGTVVLGIEVGPDPGFPFALSLMVTYTLLPDGLRTEYAVDNLGSEPAPFALGAHPYLRVGDAGADDLVLHIDAGTALDLDDRFLPVGRRPVRGTMEDPAGLALAGVDLNHCYGDLAPAPDGGFRHRLLGRDGAGVELRTDDRFGWVQVYTADEFQRAGGAARAVAIEPMTAPPDALNSGDGLTTLQPGESWRAAWSLHTVAARAGSSMSTA</sequence>
<accession>A0ABY2IAP5</accession>
<reference evidence="2 3" key="1">
    <citation type="submission" date="2019-03" db="EMBL/GenBank/DDBJ databases">
        <title>Genomics of glacier-inhabiting Cryobacterium strains.</title>
        <authorList>
            <person name="Liu Q."/>
            <person name="Xin Y.-H."/>
        </authorList>
    </citation>
    <scope>NUCLEOTIDE SEQUENCE [LARGE SCALE GENOMIC DNA]</scope>
    <source>
        <strain evidence="2 3">MDB2-B</strain>
    </source>
</reference>
<dbReference type="CDD" id="cd09022">
    <property type="entry name" value="Aldose_epim_Ec_YihR"/>
    <property type="match status" value="1"/>
</dbReference>
<keyword evidence="3" id="KW-1185">Reference proteome</keyword>
<organism evidence="2 3">
    <name type="scientific">Cryobacterium algoricola</name>
    <dbReference type="NCBI Taxonomy" id="1259183"/>
    <lineage>
        <taxon>Bacteria</taxon>
        <taxon>Bacillati</taxon>
        <taxon>Actinomycetota</taxon>
        <taxon>Actinomycetes</taxon>
        <taxon>Micrococcales</taxon>
        <taxon>Microbacteriaceae</taxon>
        <taxon>Cryobacterium</taxon>
    </lineage>
</organism>
<comment type="caution">
    <text evidence="2">The sequence shown here is derived from an EMBL/GenBank/DDBJ whole genome shotgun (WGS) entry which is preliminary data.</text>
</comment>
<dbReference type="Proteomes" id="UP000297608">
    <property type="component" value="Unassembled WGS sequence"/>
</dbReference>
<protein>
    <submittedName>
        <fullName evidence="2">Aldose epimerase</fullName>
    </submittedName>
</protein>
<name>A0ABY2IAP5_9MICO</name>
<dbReference type="Pfam" id="PF01263">
    <property type="entry name" value="Aldose_epim"/>
    <property type="match status" value="1"/>
</dbReference>
<proteinExistence type="predicted"/>
<dbReference type="InterPro" id="IPR014718">
    <property type="entry name" value="GH-type_carb-bd"/>
</dbReference>
<evidence type="ECO:0000256" key="1">
    <source>
        <dbReference type="SAM" id="MobiDB-lite"/>
    </source>
</evidence>
<feature type="compositionally biased region" description="Basic and acidic residues" evidence="1">
    <location>
        <begin position="8"/>
        <end position="18"/>
    </location>
</feature>
<dbReference type="InterPro" id="IPR037480">
    <property type="entry name" value="YihR-like"/>
</dbReference>
<dbReference type="InterPro" id="IPR011013">
    <property type="entry name" value="Gal_mutarotase_sf_dom"/>
</dbReference>
<dbReference type="EMBL" id="SOFG01000022">
    <property type="protein sequence ID" value="TFB84277.1"/>
    <property type="molecule type" value="Genomic_DNA"/>
</dbReference>
<feature type="region of interest" description="Disordered" evidence="1">
    <location>
        <begin position="1"/>
        <end position="23"/>
    </location>
</feature>
<gene>
    <name evidence="2" type="ORF">E3O44_15685</name>
</gene>